<comment type="similarity">
    <text evidence="1">Belongs to the AfsR/DnrI/RedD regulatory family.</text>
</comment>
<evidence type="ECO:0000256" key="2">
    <source>
        <dbReference type="ARBA" id="ARBA00023012"/>
    </source>
</evidence>
<dbReference type="SUPFAM" id="SSF46894">
    <property type="entry name" value="C-terminal effector domain of the bipartite response regulators"/>
    <property type="match status" value="1"/>
</dbReference>
<dbReference type="SUPFAM" id="SSF48452">
    <property type="entry name" value="TPR-like"/>
    <property type="match status" value="1"/>
</dbReference>
<dbReference type="SMART" id="SM00448">
    <property type="entry name" value="REC"/>
    <property type="match status" value="1"/>
</dbReference>
<dbReference type="PANTHER" id="PTHR35807">
    <property type="entry name" value="TRANSCRIPTIONAL REGULATOR REDD-RELATED"/>
    <property type="match status" value="1"/>
</dbReference>
<evidence type="ECO:0000259" key="9">
    <source>
        <dbReference type="PROSITE" id="PS51755"/>
    </source>
</evidence>
<dbReference type="Gene3D" id="1.25.40.10">
    <property type="entry name" value="Tetratricopeptide repeat domain"/>
    <property type="match status" value="1"/>
</dbReference>
<keyword evidence="2" id="KW-0902">Two-component regulatory system</keyword>
<dbReference type="InterPro" id="IPR001789">
    <property type="entry name" value="Sig_transdc_resp-reg_receiver"/>
</dbReference>
<dbReference type="PROSITE" id="PS50110">
    <property type="entry name" value="RESPONSE_REGULATORY"/>
    <property type="match status" value="1"/>
</dbReference>
<dbReference type="InterPro" id="IPR001867">
    <property type="entry name" value="OmpR/PhoB-type_DNA-bd"/>
</dbReference>
<evidence type="ECO:0000259" key="8">
    <source>
        <dbReference type="PROSITE" id="PS50110"/>
    </source>
</evidence>
<dbReference type="Pfam" id="PF03704">
    <property type="entry name" value="BTAD"/>
    <property type="match status" value="1"/>
</dbReference>
<dbReference type="PANTHER" id="PTHR35807:SF2">
    <property type="entry name" value="TRANSCRIPTIONAL ACTIVATOR DOMAIN"/>
    <property type="match status" value="1"/>
</dbReference>
<keyword evidence="5" id="KW-0804">Transcription</keyword>
<evidence type="ECO:0000313" key="10">
    <source>
        <dbReference type="EMBL" id="GGG07213.1"/>
    </source>
</evidence>
<feature type="domain" description="OmpR/PhoB-type" evidence="9">
    <location>
        <begin position="125"/>
        <end position="227"/>
    </location>
</feature>
<gene>
    <name evidence="10" type="ORF">GCM10010913_31280</name>
</gene>
<reference evidence="11" key="1">
    <citation type="journal article" date="2019" name="Int. J. Syst. Evol. Microbiol.">
        <title>The Global Catalogue of Microorganisms (GCM) 10K type strain sequencing project: providing services to taxonomists for standard genome sequencing and annotation.</title>
        <authorList>
            <consortium name="The Broad Institute Genomics Platform"/>
            <consortium name="The Broad Institute Genome Sequencing Center for Infectious Disease"/>
            <person name="Wu L."/>
            <person name="Ma J."/>
        </authorList>
    </citation>
    <scope>NUCLEOTIDE SEQUENCE [LARGE SCALE GENOMIC DNA]</scope>
    <source>
        <strain evidence="11">CGMCC 1.15420</strain>
    </source>
</reference>
<evidence type="ECO:0000256" key="7">
    <source>
        <dbReference type="PROSITE-ProRule" id="PRU01091"/>
    </source>
</evidence>
<evidence type="ECO:0000256" key="4">
    <source>
        <dbReference type="ARBA" id="ARBA00023125"/>
    </source>
</evidence>
<evidence type="ECO:0000256" key="6">
    <source>
        <dbReference type="PROSITE-ProRule" id="PRU00169"/>
    </source>
</evidence>
<evidence type="ECO:0000256" key="5">
    <source>
        <dbReference type="ARBA" id="ARBA00023163"/>
    </source>
</evidence>
<dbReference type="EMBL" id="BMIW01000024">
    <property type="protein sequence ID" value="GGG07213.1"/>
    <property type="molecule type" value="Genomic_DNA"/>
</dbReference>
<dbReference type="InterPro" id="IPR011990">
    <property type="entry name" value="TPR-like_helical_dom_sf"/>
</dbReference>
<dbReference type="PROSITE" id="PS51755">
    <property type="entry name" value="OMPR_PHOB"/>
    <property type="match status" value="1"/>
</dbReference>
<dbReference type="InterPro" id="IPR011006">
    <property type="entry name" value="CheY-like_superfamily"/>
</dbReference>
<keyword evidence="6" id="KW-0597">Phosphoprotein</keyword>
<proteinExistence type="inferred from homology"/>
<dbReference type="InterPro" id="IPR016032">
    <property type="entry name" value="Sig_transdc_resp-reg_C-effctor"/>
</dbReference>
<protein>
    <recommendedName>
        <fullName evidence="12">Response regulatory domain-containing protein</fullName>
    </recommendedName>
</protein>
<name>A0ABQ1VZU1_9BACL</name>
<keyword evidence="11" id="KW-1185">Reference proteome</keyword>
<dbReference type="InterPro" id="IPR051677">
    <property type="entry name" value="AfsR-DnrI-RedD_regulator"/>
</dbReference>
<dbReference type="Pfam" id="PF00072">
    <property type="entry name" value="Response_reg"/>
    <property type="match status" value="1"/>
</dbReference>
<dbReference type="Proteomes" id="UP000608420">
    <property type="component" value="Unassembled WGS sequence"/>
</dbReference>
<dbReference type="Gene3D" id="1.10.10.10">
    <property type="entry name" value="Winged helix-like DNA-binding domain superfamily/Winged helix DNA-binding domain"/>
    <property type="match status" value="1"/>
</dbReference>
<evidence type="ECO:0008006" key="12">
    <source>
        <dbReference type="Google" id="ProtNLM"/>
    </source>
</evidence>
<feature type="modified residue" description="4-aspartylphosphate" evidence="6">
    <location>
        <position position="53"/>
    </location>
</feature>
<keyword evidence="4 7" id="KW-0238">DNA-binding</keyword>
<evidence type="ECO:0000256" key="1">
    <source>
        <dbReference type="ARBA" id="ARBA00005820"/>
    </source>
</evidence>
<dbReference type="SMART" id="SM01043">
    <property type="entry name" value="BTAD"/>
    <property type="match status" value="1"/>
</dbReference>
<feature type="DNA-binding region" description="OmpR/PhoB-type" evidence="7">
    <location>
        <begin position="125"/>
        <end position="227"/>
    </location>
</feature>
<organism evidence="10 11">
    <name type="scientific">Paenibacillus aceti</name>
    <dbReference type="NCBI Taxonomy" id="1820010"/>
    <lineage>
        <taxon>Bacteria</taxon>
        <taxon>Bacillati</taxon>
        <taxon>Bacillota</taxon>
        <taxon>Bacilli</taxon>
        <taxon>Bacillales</taxon>
        <taxon>Paenibacillaceae</taxon>
        <taxon>Paenibacillus</taxon>
    </lineage>
</organism>
<dbReference type="SMART" id="SM00862">
    <property type="entry name" value="Trans_reg_C"/>
    <property type="match status" value="1"/>
</dbReference>
<dbReference type="InterPro" id="IPR005158">
    <property type="entry name" value="BTAD"/>
</dbReference>
<feature type="domain" description="Response regulatory" evidence="8">
    <location>
        <begin position="2"/>
        <end position="116"/>
    </location>
</feature>
<evidence type="ECO:0000256" key="3">
    <source>
        <dbReference type="ARBA" id="ARBA00023015"/>
    </source>
</evidence>
<comment type="caution">
    <text evidence="10">The sequence shown here is derived from an EMBL/GenBank/DDBJ whole genome shotgun (WGS) entry which is preliminary data.</text>
</comment>
<sequence>MRIILVDDEKLALDFLERQLSKVGDIEIVGKYTDPLIARDEILHREVDAVFLDISLPELDGIRLADQLLEQKPGLNIIFATAYNEYAVQAFDLNALDYIVKPVRTERLIKTLDRIRRRLNLLAEAEIVHHGEIHLNVFRQVSVGTAGNMSILQWRTSKAQELFLYLVQHREQLVRKSVLIDLLWQDHDPEKIYSQLYTTVYHIRKALEPYKDCFQIANTTDGYVLHLNRIVLDIGEWDRKFASLPPLSAGSITAYEELIKLYTGDYLQEYDYWWAESERQRYKGQWLKLSYDIADWYDQNGQPDRAKARYLNIISQDSLEERAYFRLMLIYSDQQPAMVHRQYQMLDSLLEEELGEAPSEYITIWYKNWQNSICHPIEKI</sequence>
<dbReference type="RefSeq" id="WP_120461114.1">
    <property type="nucleotide sequence ID" value="NZ_BMIW01000024.1"/>
</dbReference>
<dbReference type="Gene3D" id="3.40.50.2300">
    <property type="match status" value="1"/>
</dbReference>
<accession>A0ABQ1VZU1</accession>
<dbReference type="InterPro" id="IPR036388">
    <property type="entry name" value="WH-like_DNA-bd_sf"/>
</dbReference>
<evidence type="ECO:0000313" key="11">
    <source>
        <dbReference type="Proteomes" id="UP000608420"/>
    </source>
</evidence>
<dbReference type="SUPFAM" id="SSF52172">
    <property type="entry name" value="CheY-like"/>
    <property type="match status" value="1"/>
</dbReference>
<keyword evidence="3" id="KW-0805">Transcription regulation</keyword>